<dbReference type="EMBL" id="CAJNOJ010000074">
    <property type="protein sequence ID" value="CAF1038700.1"/>
    <property type="molecule type" value="Genomic_DNA"/>
</dbReference>
<evidence type="ECO:0000313" key="4">
    <source>
        <dbReference type="EMBL" id="CAF1546502.1"/>
    </source>
</evidence>
<comment type="caution">
    <text evidence="3">The sequence shown here is derived from an EMBL/GenBank/DDBJ whole genome shotgun (WGS) entry which is preliminary data.</text>
</comment>
<protein>
    <submittedName>
        <fullName evidence="3">Uncharacterized protein</fullName>
    </submittedName>
</protein>
<evidence type="ECO:0000313" key="3">
    <source>
        <dbReference type="EMBL" id="CAF1038700.1"/>
    </source>
</evidence>
<accession>A0A814JPT8</accession>
<feature type="compositionally biased region" description="Acidic residues" evidence="2">
    <location>
        <begin position="835"/>
        <end position="844"/>
    </location>
</feature>
<feature type="coiled-coil region" evidence="1">
    <location>
        <begin position="498"/>
        <end position="525"/>
    </location>
</feature>
<evidence type="ECO:0000256" key="1">
    <source>
        <dbReference type="SAM" id="Coils"/>
    </source>
</evidence>
<dbReference type="OrthoDB" id="10039224at2759"/>
<feature type="compositionally biased region" description="Polar residues" evidence="2">
    <location>
        <begin position="98"/>
        <end position="118"/>
    </location>
</feature>
<dbReference type="Proteomes" id="UP000663852">
    <property type="component" value="Unassembled WGS sequence"/>
</dbReference>
<organism evidence="3 6">
    <name type="scientific">Adineta ricciae</name>
    <name type="common">Rotifer</name>
    <dbReference type="NCBI Taxonomy" id="249248"/>
    <lineage>
        <taxon>Eukaryota</taxon>
        <taxon>Metazoa</taxon>
        <taxon>Spiralia</taxon>
        <taxon>Gnathifera</taxon>
        <taxon>Rotifera</taxon>
        <taxon>Eurotatoria</taxon>
        <taxon>Bdelloidea</taxon>
        <taxon>Adinetida</taxon>
        <taxon>Adinetidae</taxon>
        <taxon>Adineta</taxon>
    </lineage>
</organism>
<evidence type="ECO:0000313" key="6">
    <source>
        <dbReference type="Proteomes" id="UP000663852"/>
    </source>
</evidence>
<feature type="region of interest" description="Disordered" evidence="2">
    <location>
        <begin position="801"/>
        <end position="879"/>
    </location>
</feature>
<feature type="region of interest" description="Disordered" evidence="2">
    <location>
        <begin position="95"/>
        <end position="156"/>
    </location>
</feature>
<feature type="compositionally biased region" description="Basic residues" evidence="2">
    <location>
        <begin position="692"/>
        <end position="702"/>
    </location>
</feature>
<name>A0A814JPT8_ADIRI</name>
<proteinExistence type="predicted"/>
<dbReference type="Proteomes" id="UP000663828">
    <property type="component" value="Unassembled WGS sequence"/>
</dbReference>
<sequence length="904" mass="103493">MFQPTQTSSDLPRNYLQFHENAFVSPLNLINVTHPAPFSFGRAPHLLQQTIPRKNYPSTTSPQLQSIDANKLHMYQFLAQRKLKEDRWKKELDEKNAQKQAFQQRNVRSSQPPVQRTQKPAARSASAPKRPIPIKKSYANESNRQQITPTPIHFTRPEDSLRQNELSDVHDQLLSQLRILHHPPARENIIDETEQEKQRRIRLKRERVKRDSRAIYNAHQELKQILHDIPQPDANRSRIHHRHLNAYRAILLAVETLANEAPLKQQDVPVQQLMTSILSVLETLSQTNYALGLSQLQIDPSYLRVPSSKTVRARPTAETRTGTPTNHLLPAIYTELVKKKQQQQQQQRKPRVVPSVLRPRSAESVRLPRTDAASITRPTISMQHKTRARSHSPLPSIRSASSIETPFHSRFTVDHILVKLAPQLLANYNGAELSKQIERARTLVPMFLVDNRLTDDEITGRVLQMLMPRLGQQIQPLPSTANIEVFETPEERARRVNMDVYQAQITTWEDEMSQIRQRLQNYRTNRLESDTNSRQTRTVKFQLDSPPAISSPLTENVHIHTPSYEQALEDFMIKSTEAKQAFEQTTVPSSSSRGQIRLIGLDSGKIRQIERYRRDYQSYLQRTESAKNEDFDPCRIINRLSEFLLDEALLTVVQEVELLTVELSQKLVENELLGQEISLADVEKGVKAPSQSHHRPVQKPTRKQPSISPSPPPEQYNMSSFEEDLNTESKVSRSDNERNIPRREPPMEGTGRFTTAAFEQRRLPRNRSSSSSSARTHSPPGIILKPTVVINKPSSIYDEVDQVSDHDFDSSTSSSVSKKRQQQQQQRPRRQSNGNDDEEDDEDLLLSTKTGEKIYSTDFDESKSKARSAGNNYDEEDDDIADTIKSSARSFNAAQLNSSDTDDD</sequence>
<feature type="region of interest" description="Disordered" evidence="2">
    <location>
        <begin position="684"/>
        <end position="787"/>
    </location>
</feature>
<feature type="compositionally biased region" description="Low complexity" evidence="2">
    <location>
        <begin position="810"/>
        <end position="826"/>
    </location>
</feature>
<evidence type="ECO:0000313" key="5">
    <source>
        <dbReference type="Proteomes" id="UP000663828"/>
    </source>
</evidence>
<feature type="region of interest" description="Disordered" evidence="2">
    <location>
        <begin position="339"/>
        <end position="365"/>
    </location>
</feature>
<evidence type="ECO:0000256" key="2">
    <source>
        <dbReference type="SAM" id="MobiDB-lite"/>
    </source>
</evidence>
<feature type="compositionally biased region" description="Low complexity" evidence="2">
    <location>
        <begin position="119"/>
        <end position="129"/>
    </location>
</feature>
<keyword evidence="1" id="KW-0175">Coiled coil</keyword>
<feature type="compositionally biased region" description="Polar residues" evidence="2">
    <location>
        <begin position="139"/>
        <end position="149"/>
    </location>
</feature>
<dbReference type="EMBL" id="CAJNOR010005121">
    <property type="protein sequence ID" value="CAF1546502.1"/>
    <property type="molecule type" value="Genomic_DNA"/>
</dbReference>
<feature type="compositionally biased region" description="Low complexity" evidence="2">
    <location>
        <begin position="766"/>
        <end position="780"/>
    </location>
</feature>
<gene>
    <name evidence="3" type="ORF">EDS130_LOCUS16808</name>
    <name evidence="4" type="ORF">XAT740_LOCUS42557</name>
</gene>
<reference evidence="3" key="1">
    <citation type="submission" date="2021-02" db="EMBL/GenBank/DDBJ databases">
        <authorList>
            <person name="Nowell W R."/>
        </authorList>
    </citation>
    <scope>NUCLEOTIDE SEQUENCE</scope>
</reference>
<keyword evidence="5" id="KW-1185">Reference proteome</keyword>
<dbReference type="AlphaFoldDB" id="A0A814JPT8"/>
<feature type="compositionally biased region" description="Basic and acidic residues" evidence="2">
    <location>
        <begin position="730"/>
        <end position="746"/>
    </location>
</feature>